<feature type="binding site" evidence="9">
    <location>
        <position position="46"/>
    </location>
    <ligand>
        <name>Zn(2+)</name>
        <dbReference type="ChEBI" id="CHEBI:29105"/>
    </ligand>
</feature>
<dbReference type="Proteomes" id="UP000679213">
    <property type="component" value="Chromosome I"/>
</dbReference>
<keyword evidence="2 9" id="KW-0240">DNA-directed RNA polymerase</keyword>
<evidence type="ECO:0000256" key="6">
    <source>
        <dbReference type="ARBA" id="ARBA00022723"/>
    </source>
</evidence>
<evidence type="ECO:0000313" key="10">
    <source>
        <dbReference type="EMBL" id="CAB3287758.1"/>
    </source>
</evidence>
<comment type="function">
    <text evidence="9">DNA-dependent RNA polymerase (RNAP) catalyzes the transcription of DNA into RNA using the four ribonucleoside triphosphates as substrates.</text>
</comment>
<dbReference type="GO" id="GO:0008270">
    <property type="term" value="F:zinc ion binding"/>
    <property type="evidence" value="ECO:0007669"/>
    <property type="project" value="UniProtKB-UniRule"/>
</dbReference>
<keyword evidence="6 9" id="KW-0479">Metal-binding</keyword>
<dbReference type="HAMAP" id="MF_00250">
    <property type="entry name" value="RNApol_arch_Rpo10"/>
    <property type="match status" value="1"/>
</dbReference>
<dbReference type="Gene3D" id="1.10.10.60">
    <property type="entry name" value="Homeodomain-like"/>
    <property type="match status" value="1"/>
</dbReference>
<evidence type="ECO:0000256" key="4">
    <source>
        <dbReference type="ARBA" id="ARBA00022679"/>
    </source>
</evidence>
<feature type="binding site" evidence="9">
    <location>
        <position position="47"/>
    </location>
    <ligand>
        <name>Zn(2+)</name>
        <dbReference type="ChEBI" id="CHEBI:29105"/>
    </ligand>
</feature>
<organism evidence="10 11">
    <name type="scientific">Methanocaldococcus lauensis</name>
    <dbReference type="NCBI Taxonomy" id="2546128"/>
    <lineage>
        <taxon>Archaea</taxon>
        <taxon>Methanobacteriati</taxon>
        <taxon>Methanobacteriota</taxon>
        <taxon>Methanomada group</taxon>
        <taxon>Methanococci</taxon>
        <taxon>Methanococcales</taxon>
        <taxon>Methanocaldococcaceae</taxon>
        <taxon>Methanocaldococcus</taxon>
    </lineage>
</organism>
<evidence type="ECO:0000256" key="5">
    <source>
        <dbReference type="ARBA" id="ARBA00022695"/>
    </source>
</evidence>
<dbReference type="EC" id="2.7.7.6" evidence="9"/>
<dbReference type="FunFam" id="1.10.10.60:FF:000335">
    <property type="entry name" value="DNA-directed RNA polymerase subunit N, putative"/>
    <property type="match status" value="1"/>
</dbReference>
<comment type="similarity">
    <text evidence="9">Belongs to the archaeal Rpo10/eukaryotic RPB10 RNA polymerase subunit family.</text>
</comment>
<dbReference type="InterPro" id="IPR020789">
    <property type="entry name" value="RNA_pol_suN_Zn-BS"/>
</dbReference>
<comment type="subunit">
    <text evidence="9">Part of the RNA polymerase complex.</text>
</comment>
<dbReference type="PANTHER" id="PTHR23431:SF3">
    <property type="entry name" value="DNA-DIRECTED RNA POLYMERASES I, II, AND III SUBUNIT RPABC5"/>
    <property type="match status" value="1"/>
</dbReference>
<keyword evidence="3 9" id="KW-0963">Cytoplasm</keyword>
<dbReference type="PIRSF" id="PIRSF005653">
    <property type="entry name" value="RNA_pol_N/8_sub"/>
    <property type="match status" value="1"/>
</dbReference>
<dbReference type="Pfam" id="PF01194">
    <property type="entry name" value="RNA_pol_N"/>
    <property type="match status" value="1"/>
</dbReference>
<evidence type="ECO:0000256" key="3">
    <source>
        <dbReference type="ARBA" id="ARBA00022490"/>
    </source>
</evidence>
<dbReference type="InterPro" id="IPR023580">
    <property type="entry name" value="RNA_pol_su_RPB10"/>
</dbReference>
<evidence type="ECO:0000256" key="9">
    <source>
        <dbReference type="HAMAP-Rule" id="MF_00250"/>
    </source>
</evidence>
<gene>
    <name evidence="9 10" type="primary">rpoN</name>
    <name evidence="9" type="synonym">rpo10</name>
    <name evidence="10" type="ORF">MLAUSG7_0376</name>
</gene>
<evidence type="ECO:0000256" key="7">
    <source>
        <dbReference type="ARBA" id="ARBA00022833"/>
    </source>
</evidence>
<comment type="cofactor">
    <cofactor evidence="9">
        <name>Zn(2+)</name>
        <dbReference type="ChEBI" id="CHEBI:29105"/>
    </cofactor>
    <text evidence="9">Binds 1 zinc ion.</text>
</comment>
<dbReference type="GO" id="GO:0003899">
    <property type="term" value="F:DNA-directed RNA polymerase activity"/>
    <property type="evidence" value="ECO:0007669"/>
    <property type="project" value="UniProtKB-UniRule"/>
</dbReference>
<keyword evidence="5 9" id="KW-0548">Nucleotidyltransferase</keyword>
<dbReference type="SUPFAM" id="SSF46924">
    <property type="entry name" value="RNA polymerase subunit RPB10"/>
    <property type="match status" value="1"/>
</dbReference>
<name>A0A8D6SWJ5_9EURY</name>
<feature type="binding site" evidence="9">
    <location>
        <position position="12"/>
    </location>
    <ligand>
        <name>Zn(2+)</name>
        <dbReference type="ChEBI" id="CHEBI:29105"/>
    </ligand>
</feature>
<dbReference type="NCBIfam" id="NF003089">
    <property type="entry name" value="PRK04016.1"/>
    <property type="match status" value="1"/>
</dbReference>
<evidence type="ECO:0000313" key="11">
    <source>
        <dbReference type="Proteomes" id="UP000679213"/>
    </source>
</evidence>
<dbReference type="EMBL" id="LR792632">
    <property type="protein sequence ID" value="CAB3287758.1"/>
    <property type="molecule type" value="Genomic_DNA"/>
</dbReference>
<dbReference type="GO" id="GO:0006351">
    <property type="term" value="P:DNA-templated transcription"/>
    <property type="evidence" value="ECO:0007669"/>
    <property type="project" value="UniProtKB-UniRule"/>
</dbReference>
<proteinExistence type="inferred from homology"/>
<evidence type="ECO:0000256" key="2">
    <source>
        <dbReference type="ARBA" id="ARBA00022478"/>
    </source>
</evidence>
<dbReference type="KEGG" id="mesg:MLAUSG7_0376"/>
<accession>A0A8D6SWJ5</accession>
<dbReference type="GO" id="GO:0000428">
    <property type="term" value="C:DNA-directed RNA polymerase complex"/>
    <property type="evidence" value="ECO:0007669"/>
    <property type="project" value="UniProtKB-KW"/>
</dbReference>
<reference evidence="10 11" key="1">
    <citation type="submission" date="2020-04" db="EMBL/GenBank/DDBJ databases">
        <authorList>
            <consortium name="Genoscope - CEA"/>
            <person name="William W."/>
        </authorList>
    </citation>
    <scope>NUCLEOTIDE SEQUENCE [LARGE SCALE GENOMIC DNA]</scope>
    <source>
        <strain evidence="10 11">SG7</strain>
    </source>
</reference>
<evidence type="ECO:0000256" key="8">
    <source>
        <dbReference type="ARBA" id="ARBA00023163"/>
    </source>
</evidence>
<keyword evidence="8 9" id="KW-0804">Transcription</keyword>
<comment type="catalytic activity">
    <reaction evidence="9">
        <text>RNA(n) + a ribonucleoside 5'-triphosphate = RNA(n+1) + diphosphate</text>
        <dbReference type="Rhea" id="RHEA:21248"/>
        <dbReference type="Rhea" id="RHEA-COMP:14527"/>
        <dbReference type="Rhea" id="RHEA-COMP:17342"/>
        <dbReference type="ChEBI" id="CHEBI:33019"/>
        <dbReference type="ChEBI" id="CHEBI:61557"/>
        <dbReference type="ChEBI" id="CHEBI:140395"/>
        <dbReference type="EC" id="2.7.7.6"/>
    </reaction>
</comment>
<keyword evidence="7 9" id="KW-0862">Zinc</keyword>
<dbReference type="PANTHER" id="PTHR23431">
    <property type="entry name" value="DNA-DIRECTED RNA POLYMERASES I, II, AND III SUBUNIT RPABC5 FAMILY MEMBER"/>
    <property type="match status" value="1"/>
</dbReference>
<evidence type="ECO:0000256" key="1">
    <source>
        <dbReference type="ARBA" id="ARBA00004496"/>
    </source>
</evidence>
<sequence length="75" mass="8912">MIMMFPIRCFSCGNVIAEVFDEYKRRILNGENPKDVLDDLGIKKYCCRRMFISYRISEDGKEIIDEIIAHDEKYL</sequence>
<keyword evidence="11" id="KW-1185">Reference proteome</keyword>
<keyword evidence="4 9" id="KW-0808">Transferase</keyword>
<dbReference type="InterPro" id="IPR000268">
    <property type="entry name" value="RPABC5/Rpb10"/>
</dbReference>
<comment type="subcellular location">
    <subcellularLocation>
        <location evidence="1 9">Cytoplasm</location>
    </subcellularLocation>
</comment>
<dbReference type="AlphaFoldDB" id="A0A8D6SWJ5"/>
<dbReference type="GO" id="GO:0005737">
    <property type="term" value="C:cytoplasm"/>
    <property type="evidence" value="ECO:0007669"/>
    <property type="project" value="UniProtKB-SubCell"/>
</dbReference>
<dbReference type="GO" id="GO:0003677">
    <property type="term" value="F:DNA binding"/>
    <property type="evidence" value="ECO:0007669"/>
    <property type="project" value="InterPro"/>
</dbReference>
<protein>
    <recommendedName>
        <fullName evidence="9">DNA-directed RNA polymerase subunit Rpo10</fullName>
        <ecNumber evidence="9">2.7.7.6</ecNumber>
    </recommendedName>
    <alternativeName>
        <fullName evidence="9">DNA-directed RNA polymerase subunit N</fullName>
    </alternativeName>
</protein>
<feature type="binding site" evidence="9">
    <location>
        <position position="9"/>
    </location>
    <ligand>
        <name>Zn(2+)</name>
        <dbReference type="ChEBI" id="CHEBI:29105"/>
    </ligand>
</feature>
<dbReference type="PROSITE" id="PS01112">
    <property type="entry name" value="RNA_POL_N_8KD"/>
    <property type="match status" value="1"/>
</dbReference>